<comment type="caution">
    <text evidence="1">The sequence shown here is derived from an EMBL/GenBank/DDBJ whole genome shotgun (WGS) entry which is preliminary data.</text>
</comment>
<organism evidence="1 2">
    <name type="scientific">Candidatus Scatomorpha intestinavium</name>
    <dbReference type="NCBI Taxonomy" id="2840922"/>
    <lineage>
        <taxon>Bacteria</taxon>
        <taxon>Bacillati</taxon>
        <taxon>Bacillota</taxon>
        <taxon>Clostridia</taxon>
        <taxon>Eubacteriales</taxon>
        <taxon>Candidatus Scatomorpha</taxon>
    </lineage>
</organism>
<dbReference type="EMBL" id="DVGA01000036">
    <property type="protein sequence ID" value="HIQ78297.1"/>
    <property type="molecule type" value="Genomic_DNA"/>
</dbReference>
<reference evidence="1" key="2">
    <citation type="journal article" date="2021" name="PeerJ">
        <title>Extensive microbial diversity within the chicken gut microbiome revealed by metagenomics and culture.</title>
        <authorList>
            <person name="Gilroy R."/>
            <person name="Ravi A."/>
            <person name="Getino M."/>
            <person name="Pursley I."/>
            <person name="Horton D.L."/>
            <person name="Alikhan N.F."/>
            <person name="Baker D."/>
            <person name="Gharbi K."/>
            <person name="Hall N."/>
            <person name="Watson M."/>
            <person name="Adriaenssens E.M."/>
            <person name="Foster-Nyarko E."/>
            <person name="Jarju S."/>
            <person name="Secka A."/>
            <person name="Antonio M."/>
            <person name="Oren A."/>
            <person name="Chaudhuri R.R."/>
            <person name="La Ragione R."/>
            <person name="Hildebrand F."/>
            <person name="Pallen M.J."/>
        </authorList>
    </citation>
    <scope>NUCLEOTIDE SEQUENCE</scope>
    <source>
        <strain evidence="1">ChiBcolR7-354</strain>
    </source>
</reference>
<reference evidence="1" key="1">
    <citation type="submission" date="2020-10" db="EMBL/GenBank/DDBJ databases">
        <authorList>
            <person name="Gilroy R."/>
        </authorList>
    </citation>
    <scope>NUCLEOTIDE SEQUENCE</scope>
    <source>
        <strain evidence="1">ChiBcolR7-354</strain>
    </source>
</reference>
<evidence type="ECO:0000313" key="1">
    <source>
        <dbReference type="EMBL" id="HIQ78297.1"/>
    </source>
</evidence>
<dbReference type="AlphaFoldDB" id="A0A9D0ZCT3"/>
<proteinExistence type="predicted"/>
<evidence type="ECO:0008006" key="3">
    <source>
        <dbReference type="Google" id="ProtNLM"/>
    </source>
</evidence>
<evidence type="ECO:0000313" key="2">
    <source>
        <dbReference type="Proteomes" id="UP000824262"/>
    </source>
</evidence>
<dbReference type="SUPFAM" id="SSF53474">
    <property type="entry name" value="alpha/beta-Hydrolases"/>
    <property type="match status" value="1"/>
</dbReference>
<gene>
    <name evidence="1" type="ORF">IAB77_03450</name>
</gene>
<name>A0A9D0ZCT3_9FIRM</name>
<sequence length="466" mass="51258">MEEFRPFCWEKEKKMAGSGLSYRVRLQDYVLTGEDGAPEASMFSYSYLRDPAGAARPVMFCYNGGPGAASGWLHMGLLGPQTVSLPGYPELRAGGGYRLEENAAFLADVCDIVLIDPVGTGYARLLDGEKAGKYYSTAGDAAAFARFISDYLRENGREDADIYLLGESYGTIRNVALADALPGWVKLRGIVSIGTSLNVGARGTMYVEPNVRRLGANAAACWYHRHRDELPLEDFVGEALSFAYGDYARALLMGSRLPESERDAALDALSRFSGLDRGFLSANRLRFGEVDFLLRLCPGEVVSAYDSRLTYRPGAAEGYEGAELGERAIASLDLGKDAFMNSAGPAFERALREYSSASLAAPDGREYRSDMLEIARRWDYRGYGKDTLELPRELMEKNEKLRFLFVNGYYDLMSTFDFVLCYLAQYGLPPGRTECAVLPSGHASYVGEGMAQELSGRIREFIGKGS</sequence>
<dbReference type="Pfam" id="PF00450">
    <property type="entry name" value="Peptidase_S10"/>
    <property type="match status" value="1"/>
</dbReference>
<dbReference type="InterPro" id="IPR001563">
    <property type="entry name" value="Peptidase_S10"/>
</dbReference>
<dbReference type="InterPro" id="IPR029058">
    <property type="entry name" value="AB_hydrolase_fold"/>
</dbReference>
<protein>
    <recommendedName>
        <fullName evidence="3">Peptidase S10</fullName>
    </recommendedName>
</protein>
<dbReference type="Proteomes" id="UP000824262">
    <property type="component" value="Unassembled WGS sequence"/>
</dbReference>
<accession>A0A9D0ZCT3</accession>
<dbReference type="GO" id="GO:0006508">
    <property type="term" value="P:proteolysis"/>
    <property type="evidence" value="ECO:0007669"/>
    <property type="project" value="InterPro"/>
</dbReference>
<dbReference type="Gene3D" id="3.40.50.1820">
    <property type="entry name" value="alpha/beta hydrolase"/>
    <property type="match status" value="1"/>
</dbReference>
<dbReference type="GO" id="GO:0004185">
    <property type="term" value="F:serine-type carboxypeptidase activity"/>
    <property type="evidence" value="ECO:0007669"/>
    <property type="project" value="InterPro"/>
</dbReference>